<dbReference type="InterPro" id="IPR031338">
    <property type="entry name" value="KDPG/KHG_AS_2"/>
</dbReference>
<comment type="similarity">
    <text evidence="3">Belongs to the KHG/KDPG aldolase family.</text>
</comment>
<dbReference type="EC" id="4.1.2.14" evidence="5"/>
<keyword evidence="7" id="KW-0704">Schiff base</keyword>
<dbReference type="CDD" id="cd00452">
    <property type="entry name" value="KDPG_aldolase"/>
    <property type="match status" value="1"/>
</dbReference>
<dbReference type="AlphaFoldDB" id="A0A1C4AXK1"/>
<dbReference type="SUPFAM" id="SSF51569">
    <property type="entry name" value="Aldolase"/>
    <property type="match status" value="1"/>
</dbReference>
<name>A0A1C4AXK1_9GAMM</name>
<evidence type="ECO:0000256" key="7">
    <source>
        <dbReference type="ARBA" id="ARBA00023270"/>
    </source>
</evidence>
<comment type="catalytic activity">
    <reaction evidence="1">
        <text>2-dehydro-3-deoxy-6-phospho-D-gluconate = D-glyceraldehyde 3-phosphate + pyruvate</text>
        <dbReference type="Rhea" id="RHEA:17089"/>
        <dbReference type="ChEBI" id="CHEBI:15361"/>
        <dbReference type="ChEBI" id="CHEBI:57569"/>
        <dbReference type="ChEBI" id="CHEBI:59776"/>
        <dbReference type="EC" id="4.1.2.14"/>
    </reaction>
</comment>
<reference evidence="10" key="1">
    <citation type="submission" date="2016-08" db="EMBL/GenBank/DDBJ databases">
        <authorList>
            <person name="Varghese N."/>
            <person name="Submissions Spin"/>
        </authorList>
    </citation>
    <scope>NUCLEOTIDE SEQUENCE [LARGE SCALE GENOMIC DNA]</scope>
    <source>
        <strain evidence="10">R-53248</strain>
    </source>
</reference>
<evidence type="ECO:0000313" key="9">
    <source>
        <dbReference type="EMBL" id="SCB99373.1"/>
    </source>
</evidence>
<dbReference type="Gene3D" id="3.20.20.70">
    <property type="entry name" value="Aldolase class I"/>
    <property type="match status" value="1"/>
</dbReference>
<evidence type="ECO:0000256" key="4">
    <source>
        <dbReference type="ARBA" id="ARBA00011233"/>
    </source>
</evidence>
<accession>A0A1C4AXK1</accession>
<evidence type="ECO:0000256" key="8">
    <source>
        <dbReference type="ARBA" id="ARBA00023277"/>
    </source>
</evidence>
<dbReference type="Pfam" id="PF01081">
    <property type="entry name" value="Aldolase"/>
    <property type="match status" value="1"/>
</dbReference>
<dbReference type="InterPro" id="IPR031337">
    <property type="entry name" value="KDPG/KHG_AS_1"/>
</dbReference>
<dbReference type="PANTHER" id="PTHR30246:SF1">
    <property type="entry name" value="2-DEHYDRO-3-DEOXY-6-PHOSPHOGALACTONATE ALDOLASE-RELATED"/>
    <property type="match status" value="1"/>
</dbReference>
<evidence type="ECO:0000256" key="2">
    <source>
        <dbReference type="ARBA" id="ARBA00004736"/>
    </source>
</evidence>
<dbReference type="GO" id="GO:0008675">
    <property type="term" value="F:2-dehydro-3-deoxy-phosphogluconate aldolase activity"/>
    <property type="evidence" value="ECO:0007669"/>
    <property type="project" value="UniProtKB-EC"/>
</dbReference>
<dbReference type="InterPro" id="IPR000887">
    <property type="entry name" value="Aldlse_KDPG_KHG"/>
</dbReference>
<evidence type="ECO:0000256" key="3">
    <source>
        <dbReference type="ARBA" id="ARBA00006906"/>
    </source>
</evidence>
<dbReference type="STRING" id="1798182.GA0061081_103185"/>
<dbReference type="PROSITE" id="PS00159">
    <property type="entry name" value="ALDOLASE_KDPG_KHG_1"/>
    <property type="match status" value="1"/>
</dbReference>
<dbReference type="RefSeq" id="WP_091347593.1">
    <property type="nucleotide sequence ID" value="NZ_FMAQ01000003.1"/>
</dbReference>
<sequence length="212" mass="22167">MKNWQKSAEEILTMGPVVPVIVIERIEDAVPLAKALIAGGVKVLEVTLRTACAIDAIKKIIKEVPEAVVGAGTVTTVEQLKQVTEAGVEFVITPGITDAILKAAVDGPIPVIPGIATISELLTAQEYGLTALKFFPAEINGGVAALKAFAGPCGYMKFCPTGGVNPKNYRDYLALDNVLCVGGTWFIPTDAIAKGDFAKITEMAKEAVAGAQ</sequence>
<evidence type="ECO:0000256" key="5">
    <source>
        <dbReference type="ARBA" id="ARBA00013063"/>
    </source>
</evidence>
<dbReference type="EMBL" id="FMAQ01000003">
    <property type="protein sequence ID" value="SCB99373.1"/>
    <property type="molecule type" value="Genomic_DNA"/>
</dbReference>
<keyword evidence="10" id="KW-1185">Reference proteome</keyword>
<dbReference type="PANTHER" id="PTHR30246">
    <property type="entry name" value="2-KETO-3-DEOXY-6-PHOSPHOGLUCONATE ALDOLASE"/>
    <property type="match status" value="1"/>
</dbReference>
<dbReference type="Proteomes" id="UP000199670">
    <property type="component" value="Unassembled WGS sequence"/>
</dbReference>
<gene>
    <name evidence="9" type="ORF">GA0061081_103185</name>
</gene>
<organism evidence="9 10">
    <name type="scientific">Gilliamella bombicola</name>
    <dbReference type="NCBI Taxonomy" id="1798182"/>
    <lineage>
        <taxon>Bacteria</taxon>
        <taxon>Pseudomonadati</taxon>
        <taxon>Pseudomonadota</taxon>
        <taxon>Gammaproteobacteria</taxon>
        <taxon>Orbales</taxon>
        <taxon>Orbaceae</taxon>
        <taxon>Gilliamella</taxon>
    </lineage>
</organism>
<dbReference type="PROSITE" id="PS00160">
    <property type="entry name" value="ALDOLASE_KDPG_KHG_2"/>
    <property type="match status" value="1"/>
</dbReference>
<dbReference type="InterPro" id="IPR013785">
    <property type="entry name" value="Aldolase_TIM"/>
</dbReference>
<keyword evidence="6" id="KW-0456">Lyase</keyword>
<comment type="subunit">
    <text evidence="4">Homotrimer.</text>
</comment>
<keyword evidence="8" id="KW-0119">Carbohydrate metabolism</keyword>
<dbReference type="NCBIfam" id="TIGR01182">
    <property type="entry name" value="eda"/>
    <property type="match status" value="1"/>
</dbReference>
<evidence type="ECO:0000313" key="10">
    <source>
        <dbReference type="Proteomes" id="UP000199670"/>
    </source>
</evidence>
<dbReference type="NCBIfam" id="NF004325">
    <property type="entry name" value="PRK05718.1"/>
    <property type="match status" value="1"/>
</dbReference>
<comment type="pathway">
    <text evidence="2">Carbohydrate acid metabolism; 2-dehydro-3-deoxy-D-gluconate degradation; D-glyceraldehyde 3-phosphate and pyruvate from 2-dehydro-3-deoxy-D-gluconate: step 2/2.</text>
</comment>
<protein>
    <recommendedName>
        <fullName evidence="5">2-dehydro-3-deoxy-phosphogluconate aldolase</fullName>
        <ecNumber evidence="5">4.1.2.14</ecNumber>
    </recommendedName>
</protein>
<evidence type="ECO:0000256" key="6">
    <source>
        <dbReference type="ARBA" id="ARBA00023239"/>
    </source>
</evidence>
<dbReference type="OrthoDB" id="9805177at2"/>
<proteinExistence type="inferred from homology"/>
<evidence type="ECO:0000256" key="1">
    <source>
        <dbReference type="ARBA" id="ARBA00000654"/>
    </source>
</evidence>